<feature type="transmembrane region" description="Helical" evidence="1">
    <location>
        <begin position="220"/>
        <end position="242"/>
    </location>
</feature>
<feature type="transmembrane region" description="Helical" evidence="1">
    <location>
        <begin position="299"/>
        <end position="319"/>
    </location>
</feature>
<evidence type="ECO:0000256" key="1">
    <source>
        <dbReference type="SAM" id="Phobius"/>
    </source>
</evidence>
<dbReference type="Proteomes" id="UP000722625">
    <property type="component" value="Unassembled WGS sequence"/>
</dbReference>
<feature type="transmembrane region" description="Helical" evidence="1">
    <location>
        <begin position="192"/>
        <end position="214"/>
    </location>
</feature>
<sequence>MNEIDKNGDVLILNIENEPLSYLDKKTYVNFIENNENHFFNNAIGYNSFIQFIKDQDVDSEEAFHFVDYVNSDNRKIVFTSANEKGRIIIKYYNEIHHFDVKINYSKSFEKFENCFKEDNQHLPKFLKNSIIDFSAKYESENRIFKLFENLNDIINAAKVNFEIYLNNLSIDKIRKDYEEYKSKYFKELSEILSNLTQKIIGFPIIIATTLFAIEKVKENFNFLILIIFIIVITNVYLVLLLKMNFKDLTYIKLICEKDYLTLKDNNFFIKQPKELEIFSVIYQRITDRIKYLRMISEAYYWILCISNTIIIVLILNYLGIDLEIVGFITLAILFIMAIFRNKILNDNENASLA</sequence>
<accession>A0ABS5PC22</accession>
<protein>
    <submittedName>
        <fullName evidence="2">Uncharacterized protein</fullName>
    </submittedName>
</protein>
<gene>
    <name evidence="2" type="ORF">KHA90_11555</name>
</gene>
<dbReference type="RefSeq" id="WP_213299547.1">
    <property type="nucleotide sequence ID" value="NZ_JAGYVZ010000009.1"/>
</dbReference>
<keyword evidence="3" id="KW-1185">Reference proteome</keyword>
<comment type="caution">
    <text evidence="2">The sequence shown here is derived from an EMBL/GenBank/DDBJ whole genome shotgun (WGS) entry which is preliminary data.</text>
</comment>
<proteinExistence type="predicted"/>
<keyword evidence="1" id="KW-1133">Transmembrane helix</keyword>
<evidence type="ECO:0000313" key="2">
    <source>
        <dbReference type="EMBL" id="MBS7231661.1"/>
    </source>
</evidence>
<feature type="transmembrane region" description="Helical" evidence="1">
    <location>
        <begin position="325"/>
        <end position="342"/>
    </location>
</feature>
<name>A0ABS5PC22_9FLAO</name>
<keyword evidence="1" id="KW-0472">Membrane</keyword>
<organism evidence="2 3">
    <name type="scientific">Flavobacterium psychroterrae</name>
    <dbReference type="NCBI Taxonomy" id="2133767"/>
    <lineage>
        <taxon>Bacteria</taxon>
        <taxon>Pseudomonadati</taxon>
        <taxon>Bacteroidota</taxon>
        <taxon>Flavobacteriia</taxon>
        <taxon>Flavobacteriales</taxon>
        <taxon>Flavobacteriaceae</taxon>
        <taxon>Flavobacterium</taxon>
    </lineage>
</organism>
<evidence type="ECO:0000313" key="3">
    <source>
        <dbReference type="Proteomes" id="UP000722625"/>
    </source>
</evidence>
<dbReference type="EMBL" id="JAGYVZ010000009">
    <property type="protein sequence ID" value="MBS7231661.1"/>
    <property type="molecule type" value="Genomic_DNA"/>
</dbReference>
<reference evidence="2 3" key="1">
    <citation type="journal article" date="2018" name="Int. J. Syst. Evol. Microbiol.">
        <title>Flavobacterium chryseum sp. nov. and Flavobacterium psychroterrae sp. nov., novel environmental bacteria isolated from Antarctica.</title>
        <authorList>
            <person name="Kralova S."/>
            <person name="Svec P."/>
            <person name="Busse H.J."/>
            <person name="Stankova E."/>
            <person name="Vaczi P."/>
            <person name="Sedlacek I."/>
        </authorList>
    </citation>
    <scope>NUCLEOTIDE SEQUENCE [LARGE SCALE GENOMIC DNA]</scope>
    <source>
        <strain evidence="2 3">CCM 8827</strain>
    </source>
</reference>
<keyword evidence="1" id="KW-0812">Transmembrane</keyword>